<dbReference type="STRING" id="456.Ljor_0584"/>
<dbReference type="RefSeq" id="WP_058470143.1">
    <property type="nucleotide sequence ID" value="NZ_CAAAIC010000004.1"/>
</dbReference>
<sequence>MKKIALVVNKKALNAEQIVNYLQAFDEENIQYTFFKLEPGELESKIKDCLHQFELLLVGGGDGTIRTAAQVCANQSLALGVLPLGTMNHFAKEAGLPLTIGELITALKNPKFIKIDLAEVNHYVFLNNSSIGFYPKLAKQRDHYAKHYHKWLSYIPSIVKTFSYHESFRISVRAPEFNIELYTSFLMLSNNLYTYTFPASVARENFHHSTLGIYFLKRGKMTVGKIFHHLFRRKNHFEIMKSKGPVEVNIRNREEIHVSLDGDTLMMHTPLVYRSLPNSLTLLTSS</sequence>
<name>A0A0W0V8S4_9GAMM</name>
<dbReference type="Pfam" id="PF00781">
    <property type="entry name" value="DAGK_cat"/>
    <property type="match status" value="1"/>
</dbReference>
<dbReference type="SUPFAM" id="SSF111331">
    <property type="entry name" value="NAD kinase/diacylglycerol kinase-like"/>
    <property type="match status" value="1"/>
</dbReference>
<dbReference type="GO" id="GO:0016301">
    <property type="term" value="F:kinase activity"/>
    <property type="evidence" value="ECO:0007669"/>
    <property type="project" value="UniProtKB-KW"/>
</dbReference>
<gene>
    <name evidence="2" type="ORF">Ljor_0584</name>
</gene>
<evidence type="ECO:0000313" key="2">
    <source>
        <dbReference type="EMBL" id="KTD16278.1"/>
    </source>
</evidence>
<dbReference type="InterPro" id="IPR001206">
    <property type="entry name" value="Diacylglycerol_kinase_cat_dom"/>
</dbReference>
<dbReference type="EMBL" id="LNYJ01000011">
    <property type="protein sequence ID" value="KTD16278.1"/>
    <property type="molecule type" value="Genomic_DNA"/>
</dbReference>
<keyword evidence="2" id="KW-0418">Kinase</keyword>
<accession>A0A0W0V8S4</accession>
<protein>
    <submittedName>
        <fullName evidence="2">Diacylglycerol kinase</fullName>
    </submittedName>
</protein>
<dbReference type="Gene3D" id="3.40.50.10330">
    <property type="entry name" value="Probable inorganic polyphosphate/atp-NAD kinase, domain 1"/>
    <property type="match status" value="1"/>
</dbReference>
<dbReference type="InterPro" id="IPR016064">
    <property type="entry name" value="NAD/diacylglycerol_kinase_sf"/>
</dbReference>
<proteinExistence type="predicted"/>
<dbReference type="OrthoDB" id="142078at2"/>
<dbReference type="AlphaFoldDB" id="A0A0W0V8S4"/>
<dbReference type="PROSITE" id="PS50146">
    <property type="entry name" value="DAGK"/>
    <property type="match status" value="1"/>
</dbReference>
<dbReference type="Gene3D" id="2.60.200.40">
    <property type="match status" value="1"/>
</dbReference>
<evidence type="ECO:0000313" key="3">
    <source>
        <dbReference type="Proteomes" id="UP000055035"/>
    </source>
</evidence>
<dbReference type="InterPro" id="IPR017438">
    <property type="entry name" value="ATP-NAD_kinase_N"/>
</dbReference>
<reference evidence="2 3" key="1">
    <citation type="submission" date="2015-11" db="EMBL/GenBank/DDBJ databases">
        <title>Genomic analysis of 38 Legionella species identifies large and diverse effector repertoires.</title>
        <authorList>
            <person name="Burstein D."/>
            <person name="Amaro F."/>
            <person name="Zusman T."/>
            <person name="Lifshitz Z."/>
            <person name="Cohen O."/>
            <person name="Gilbert J.A."/>
            <person name="Pupko T."/>
            <person name="Shuman H.A."/>
            <person name="Segal G."/>
        </authorList>
    </citation>
    <scope>NUCLEOTIDE SEQUENCE [LARGE SCALE GENOMIC DNA]</scope>
    <source>
        <strain evidence="2 3">BL-540</strain>
    </source>
</reference>
<comment type="caution">
    <text evidence="2">The sequence shown here is derived from an EMBL/GenBank/DDBJ whole genome shotgun (WGS) entry which is preliminary data.</text>
</comment>
<keyword evidence="2" id="KW-0808">Transferase</keyword>
<feature type="domain" description="DAGKc" evidence="1">
    <location>
        <begin position="1"/>
        <end position="123"/>
    </location>
</feature>
<dbReference type="PATRIC" id="fig|456.5.peg.616"/>
<keyword evidence="3" id="KW-1185">Reference proteome</keyword>
<evidence type="ECO:0000259" key="1">
    <source>
        <dbReference type="PROSITE" id="PS50146"/>
    </source>
</evidence>
<organism evidence="2 3">
    <name type="scientific">Legionella jordanis</name>
    <dbReference type="NCBI Taxonomy" id="456"/>
    <lineage>
        <taxon>Bacteria</taxon>
        <taxon>Pseudomonadati</taxon>
        <taxon>Pseudomonadota</taxon>
        <taxon>Gammaproteobacteria</taxon>
        <taxon>Legionellales</taxon>
        <taxon>Legionellaceae</taxon>
        <taxon>Legionella</taxon>
    </lineage>
</organism>
<dbReference type="Proteomes" id="UP000055035">
    <property type="component" value="Unassembled WGS sequence"/>
</dbReference>